<sequence>MDNAGQSCRRARPCLCQVVCSDGRTVDGQTIVGSLPSPLPSSRLHSTDPTADPIRSVPAIAVSPQLPAHSKRSAAAIDPEQTMHHRPMIPLRVFDSEHSDRLAFRAVAAVFCRRCRRRRHGLLDGEGPCSVGGSATTAVWRQESPLLCALDGVLALIKCARGHGLWFVSFDRPPTKATAALTAFASDALLATVCRRFVRGDRLITDEPIDWTADCRWLSSAVRVSLQHDFRWARSSGRVSKYGNNPAHRSPSHPASPSLSLIPPMAHSLAEFVGSMRTDDDFDRDLRLARSHAGVSPCLTFRDYVLEGDRRTLSTRCRESGEPAAARRPAASLIQRPGATVEKYTTRAGAFVFTVNFAQNCPANSAVRESGQSGQMTGGADHLLDDAEVVVGGARQKGGARSTAAQDDADGRPRGATPPVRPRHPAIRRLAPSGGPRSAMTPCHRCRAGSGVERARGACDHAKVSTE</sequence>
<evidence type="ECO:0000313" key="2">
    <source>
        <dbReference type="Proteomes" id="UP000887566"/>
    </source>
</evidence>
<evidence type="ECO:0000256" key="1">
    <source>
        <dbReference type="SAM" id="MobiDB-lite"/>
    </source>
</evidence>
<feature type="region of interest" description="Disordered" evidence="1">
    <location>
        <begin position="394"/>
        <end position="442"/>
    </location>
</feature>
<name>A0A914X555_9BILA</name>
<keyword evidence="2" id="KW-1185">Reference proteome</keyword>
<accession>A0A914X555</accession>
<dbReference type="WBParaSite" id="PSAMB.scaffold639size44918.g7762.t1">
    <property type="protein sequence ID" value="PSAMB.scaffold639size44918.g7762.t1"/>
    <property type="gene ID" value="PSAMB.scaffold639size44918.g7762"/>
</dbReference>
<dbReference type="Proteomes" id="UP000887566">
    <property type="component" value="Unplaced"/>
</dbReference>
<proteinExistence type="predicted"/>
<reference evidence="3" key="1">
    <citation type="submission" date="2022-11" db="UniProtKB">
        <authorList>
            <consortium name="WormBaseParasite"/>
        </authorList>
    </citation>
    <scope>IDENTIFICATION</scope>
</reference>
<protein>
    <submittedName>
        <fullName evidence="3">Uncharacterized protein</fullName>
    </submittedName>
</protein>
<dbReference type="AlphaFoldDB" id="A0A914X555"/>
<organism evidence="2 3">
    <name type="scientific">Plectus sambesii</name>
    <dbReference type="NCBI Taxonomy" id="2011161"/>
    <lineage>
        <taxon>Eukaryota</taxon>
        <taxon>Metazoa</taxon>
        <taxon>Ecdysozoa</taxon>
        <taxon>Nematoda</taxon>
        <taxon>Chromadorea</taxon>
        <taxon>Plectida</taxon>
        <taxon>Plectina</taxon>
        <taxon>Plectoidea</taxon>
        <taxon>Plectidae</taxon>
        <taxon>Plectus</taxon>
    </lineage>
</organism>
<evidence type="ECO:0000313" key="3">
    <source>
        <dbReference type="WBParaSite" id="PSAMB.scaffold639size44918.g7762.t1"/>
    </source>
</evidence>
<feature type="region of interest" description="Disordered" evidence="1">
    <location>
        <begin position="31"/>
        <end position="50"/>
    </location>
</feature>
<feature type="compositionally biased region" description="Low complexity" evidence="1">
    <location>
        <begin position="34"/>
        <end position="44"/>
    </location>
</feature>